<protein>
    <submittedName>
        <fullName evidence="1">Uncharacterized protein</fullName>
    </submittedName>
</protein>
<name>A0AAV4PC68_CAEEX</name>
<accession>A0AAV4PC68</accession>
<comment type="caution">
    <text evidence="1">The sequence shown here is derived from an EMBL/GenBank/DDBJ whole genome shotgun (WGS) entry which is preliminary data.</text>
</comment>
<dbReference type="Proteomes" id="UP001054945">
    <property type="component" value="Unassembled WGS sequence"/>
</dbReference>
<proteinExistence type="predicted"/>
<organism evidence="1 2">
    <name type="scientific">Caerostris extrusa</name>
    <name type="common">Bark spider</name>
    <name type="synonym">Caerostris bankana</name>
    <dbReference type="NCBI Taxonomy" id="172846"/>
    <lineage>
        <taxon>Eukaryota</taxon>
        <taxon>Metazoa</taxon>
        <taxon>Ecdysozoa</taxon>
        <taxon>Arthropoda</taxon>
        <taxon>Chelicerata</taxon>
        <taxon>Arachnida</taxon>
        <taxon>Araneae</taxon>
        <taxon>Araneomorphae</taxon>
        <taxon>Entelegynae</taxon>
        <taxon>Araneoidea</taxon>
        <taxon>Araneidae</taxon>
        <taxon>Caerostris</taxon>
    </lineage>
</organism>
<dbReference type="EMBL" id="BPLR01004227">
    <property type="protein sequence ID" value="GIX93296.1"/>
    <property type="molecule type" value="Genomic_DNA"/>
</dbReference>
<reference evidence="1 2" key="1">
    <citation type="submission" date="2021-06" db="EMBL/GenBank/DDBJ databases">
        <title>Caerostris extrusa draft genome.</title>
        <authorList>
            <person name="Kono N."/>
            <person name="Arakawa K."/>
        </authorList>
    </citation>
    <scope>NUCLEOTIDE SEQUENCE [LARGE SCALE GENOMIC DNA]</scope>
</reference>
<dbReference type="AlphaFoldDB" id="A0AAV4PC68"/>
<gene>
    <name evidence="1" type="ORF">CEXT_164151</name>
</gene>
<evidence type="ECO:0000313" key="1">
    <source>
        <dbReference type="EMBL" id="GIX93296.1"/>
    </source>
</evidence>
<sequence>MNKEALRPLGQCSLLNFATETSTLDCNFSCSELPVTIAFRKQSLSPLIDIETQEDTHKYTAGHPKCKTMKEASKQQEILLMCSLHVQHAIPQHHIQSLMSAAVVIDSRGAITNC</sequence>
<evidence type="ECO:0000313" key="2">
    <source>
        <dbReference type="Proteomes" id="UP001054945"/>
    </source>
</evidence>
<keyword evidence="2" id="KW-1185">Reference proteome</keyword>